<dbReference type="PANTHER" id="PTHR37461">
    <property type="entry name" value="ANTI-SIGMA-K FACTOR RSKA"/>
    <property type="match status" value="1"/>
</dbReference>
<dbReference type="Proteomes" id="UP000461670">
    <property type="component" value="Unassembled WGS sequence"/>
</dbReference>
<dbReference type="AlphaFoldDB" id="A0A7V8FNT0"/>
<reference evidence="3" key="1">
    <citation type="journal article" date="2020" name="MBio">
        <title>Horizontal gene transfer to a defensive symbiont with a reduced genome amongst a multipartite beetle microbiome.</title>
        <authorList>
            <person name="Waterworth S.C."/>
            <person name="Florez L.V."/>
            <person name="Rees E.R."/>
            <person name="Hertweck C."/>
            <person name="Kaltenpoth M."/>
            <person name="Kwan J.C."/>
        </authorList>
    </citation>
    <scope>NUCLEOTIDE SEQUENCE [LARGE SCALE GENOMIC DNA]</scope>
</reference>
<dbReference type="GO" id="GO:0005886">
    <property type="term" value="C:plasma membrane"/>
    <property type="evidence" value="ECO:0007669"/>
    <property type="project" value="InterPro"/>
</dbReference>
<dbReference type="EMBL" id="WNDQ01000025">
    <property type="protein sequence ID" value="KAF1021175.1"/>
    <property type="molecule type" value="Genomic_DNA"/>
</dbReference>
<accession>A0A7V8FNT0</accession>
<evidence type="ECO:0000259" key="1">
    <source>
        <dbReference type="Pfam" id="PF10099"/>
    </source>
</evidence>
<organism evidence="2 3">
    <name type="scientific">Paracidovorax wautersii</name>
    <dbReference type="NCBI Taxonomy" id="1177982"/>
    <lineage>
        <taxon>Bacteria</taxon>
        <taxon>Pseudomonadati</taxon>
        <taxon>Pseudomonadota</taxon>
        <taxon>Betaproteobacteria</taxon>
        <taxon>Burkholderiales</taxon>
        <taxon>Comamonadaceae</taxon>
        <taxon>Paracidovorax</taxon>
    </lineage>
</organism>
<dbReference type="Pfam" id="PF10099">
    <property type="entry name" value="RskA_C"/>
    <property type="match status" value="1"/>
</dbReference>
<proteinExistence type="predicted"/>
<dbReference type="InterPro" id="IPR051474">
    <property type="entry name" value="Anti-sigma-K/W_factor"/>
</dbReference>
<gene>
    <name evidence="2" type="ORF">GAK30_02069</name>
</gene>
<dbReference type="PANTHER" id="PTHR37461:SF1">
    <property type="entry name" value="ANTI-SIGMA-K FACTOR RSKA"/>
    <property type="match status" value="1"/>
</dbReference>
<dbReference type="GO" id="GO:0016989">
    <property type="term" value="F:sigma factor antagonist activity"/>
    <property type="evidence" value="ECO:0007669"/>
    <property type="project" value="TreeGrafter"/>
</dbReference>
<evidence type="ECO:0000313" key="3">
    <source>
        <dbReference type="Proteomes" id="UP000461670"/>
    </source>
</evidence>
<sequence length="253" mass="26775">MSVASSIDFETLDEAGRSALAGEFVLGTLAAAERHAVAARLGVDEALRRAVDGWHEQLLPLAALAPAIEPSPGLWARIERSLRAVAVPAPSPSARKVRNRWWDSLRLWRGLSATGFAAAAVLAAVLVARPVPEPAEPRFVVVLVAPQSQSPGWVVQASARDGQAAQQVSLIPLGAMAVPADKVLEFWTKADGWSQPVSLGLVQPGQRLQVPLDRLPPLQNNQLFELTLEAPGGSPTGLPTGPIQAIGRAVEVY</sequence>
<comment type="caution">
    <text evidence="2">The sequence shown here is derived from an EMBL/GenBank/DDBJ whole genome shotgun (WGS) entry which is preliminary data.</text>
</comment>
<name>A0A7V8FNT0_9BURK</name>
<protein>
    <recommendedName>
        <fullName evidence="1">Anti-sigma K factor RskA C-terminal domain-containing protein</fullName>
    </recommendedName>
</protein>
<dbReference type="InterPro" id="IPR018764">
    <property type="entry name" value="RskA_C"/>
</dbReference>
<feature type="domain" description="Anti-sigma K factor RskA C-terminal" evidence="1">
    <location>
        <begin position="115"/>
        <end position="243"/>
    </location>
</feature>
<evidence type="ECO:0000313" key="2">
    <source>
        <dbReference type="EMBL" id="KAF1021175.1"/>
    </source>
</evidence>
<dbReference type="GO" id="GO:0006417">
    <property type="term" value="P:regulation of translation"/>
    <property type="evidence" value="ECO:0007669"/>
    <property type="project" value="TreeGrafter"/>
</dbReference>